<dbReference type="Proteomes" id="UP000541444">
    <property type="component" value="Unassembled WGS sequence"/>
</dbReference>
<organism evidence="1 2">
    <name type="scientific">Kingdonia uniflora</name>
    <dbReference type="NCBI Taxonomy" id="39325"/>
    <lineage>
        <taxon>Eukaryota</taxon>
        <taxon>Viridiplantae</taxon>
        <taxon>Streptophyta</taxon>
        <taxon>Embryophyta</taxon>
        <taxon>Tracheophyta</taxon>
        <taxon>Spermatophyta</taxon>
        <taxon>Magnoliopsida</taxon>
        <taxon>Ranunculales</taxon>
        <taxon>Circaeasteraceae</taxon>
        <taxon>Kingdonia</taxon>
    </lineage>
</organism>
<evidence type="ECO:0000313" key="2">
    <source>
        <dbReference type="Proteomes" id="UP000541444"/>
    </source>
</evidence>
<sequence length="183" mass="20835">MSGGESSLVPGYKFPKSKRDFNTEVKRMGKDTVTHMWPLLLTNRDEIHCKGSLDKVMKWYESLKILIDNMGFKEFLSVKTGNLDNRLIHTLLECWMGQQLPHKDKYSSLSNASKMFPEVTRKDISFVVLGGGELWTDGMGAQDMRWFMDMAGTNGERTQLPISAIQISYPCPLRYTAEELCGI</sequence>
<name>A0A7J7LWV1_9MAGN</name>
<reference evidence="1 2" key="1">
    <citation type="journal article" date="2020" name="IScience">
        <title>Genome Sequencing of the Endangered Kingdonia uniflora (Circaeasteraceae, Ranunculales) Reveals Potential Mechanisms of Evolutionary Specialization.</title>
        <authorList>
            <person name="Sun Y."/>
            <person name="Deng T."/>
            <person name="Zhang A."/>
            <person name="Moore M.J."/>
            <person name="Landis J.B."/>
            <person name="Lin N."/>
            <person name="Zhang H."/>
            <person name="Zhang X."/>
            <person name="Huang J."/>
            <person name="Zhang X."/>
            <person name="Sun H."/>
            <person name="Wang H."/>
        </authorList>
    </citation>
    <scope>NUCLEOTIDE SEQUENCE [LARGE SCALE GENOMIC DNA]</scope>
    <source>
        <strain evidence="1">TB1705</strain>
        <tissue evidence="1">Leaf</tissue>
    </source>
</reference>
<accession>A0A7J7LWV1</accession>
<keyword evidence="2" id="KW-1185">Reference proteome</keyword>
<dbReference type="EMBL" id="JACGCM010001948">
    <property type="protein sequence ID" value="KAF6147077.1"/>
    <property type="molecule type" value="Genomic_DNA"/>
</dbReference>
<protein>
    <submittedName>
        <fullName evidence="1">Uncharacterized protein</fullName>
    </submittedName>
</protein>
<gene>
    <name evidence="1" type="ORF">GIB67_036796</name>
</gene>
<proteinExistence type="predicted"/>
<comment type="caution">
    <text evidence="1">The sequence shown here is derived from an EMBL/GenBank/DDBJ whole genome shotgun (WGS) entry which is preliminary data.</text>
</comment>
<evidence type="ECO:0000313" key="1">
    <source>
        <dbReference type="EMBL" id="KAF6147077.1"/>
    </source>
</evidence>
<dbReference type="AlphaFoldDB" id="A0A7J7LWV1"/>